<dbReference type="InterPro" id="IPR012334">
    <property type="entry name" value="Pectin_lyas_fold"/>
</dbReference>
<dbReference type="AlphaFoldDB" id="A0A1Z3HUJ7"/>
<dbReference type="Proteomes" id="UP000191901">
    <property type="component" value="Chromosome"/>
</dbReference>
<dbReference type="Gene3D" id="2.160.20.10">
    <property type="entry name" value="Single-stranded right-handed beta-helix, Pectin lyase-like"/>
    <property type="match status" value="1"/>
</dbReference>
<dbReference type="EMBL" id="CP021983">
    <property type="protein sequence ID" value="ASC73963.1"/>
    <property type="molecule type" value="Genomic_DNA"/>
</dbReference>
<evidence type="ECO:0000313" key="1">
    <source>
        <dbReference type="EMBL" id="ASC73963.1"/>
    </source>
</evidence>
<dbReference type="InterPro" id="IPR011050">
    <property type="entry name" value="Pectin_lyase_fold/virulence"/>
</dbReference>
<accession>A0A1Z3HUJ7</accession>
<sequence>MPWSCVYNIEDFSGSSDQERFNLARDIAYTRGGGVIFLPAGTYIFEEDLVLKEGIVIRGASPILQDAKNDSYSPRTKLIFPQYQPVQSGTGTPNKTAFKTIRTTNPDIDRNIGLINLDINRAAVTFGNNIDESQNSNIVIYGIRQNNVATPNPYVPNLEFQSPWLRFSDLLSANIKVTAKSNVLIANNRLNDNITDSFEQDNYQIQRKNGSVEVLAEGWKVPFNYTNHYGISVNRFKNGSILFEPLATPEKEKGLFRKRIIIRNNWVYHTMSVGIHASGDGLVIKDNIVLDKADKRWYTDRWGLGPPYLNDSDRIPPNITYENRAIDWSGWNVIIEGNTYQVYRHFLSNTSNQSIDGEGILIQECCGGTKVKGVSIKQNVGNSYIGLYKIPDIMNVMILGNQLLSNITDTELIYVNADTNQKPGQMHGVQINQNILNGSILIKASLGGNHNIVSNNVSKGDNAINFSSDVKLENNINFEIINLK</sequence>
<organism evidence="1 2">
    <name type="scientific">Halomicronema hongdechloris C2206</name>
    <dbReference type="NCBI Taxonomy" id="1641165"/>
    <lineage>
        <taxon>Bacteria</taxon>
        <taxon>Bacillati</taxon>
        <taxon>Cyanobacteriota</taxon>
        <taxon>Cyanophyceae</taxon>
        <taxon>Nodosilineales</taxon>
        <taxon>Nodosilineaceae</taxon>
        <taxon>Halomicronema</taxon>
    </lineage>
</organism>
<evidence type="ECO:0000313" key="2">
    <source>
        <dbReference type="Proteomes" id="UP000191901"/>
    </source>
</evidence>
<dbReference type="SUPFAM" id="SSF51126">
    <property type="entry name" value="Pectin lyase-like"/>
    <property type="match status" value="1"/>
</dbReference>
<proteinExistence type="predicted"/>
<keyword evidence="2" id="KW-1185">Reference proteome</keyword>
<dbReference type="KEGG" id="hhg:XM38_049370"/>
<protein>
    <submittedName>
        <fullName evidence="1">Uncharacterized protein</fullName>
    </submittedName>
</protein>
<name>A0A1Z3HUJ7_9CYAN</name>
<reference evidence="1 2" key="1">
    <citation type="journal article" date="2016" name="Biochim. Biophys. Acta">
        <title>Characterization of red-shifted phycobilisomes isolated from the chlorophyll f-containing cyanobacterium Halomicronema hongdechloris.</title>
        <authorList>
            <person name="Li Y."/>
            <person name="Lin Y."/>
            <person name="Garvey C.J."/>
            <person name="Birch D."/>
            <person name="Corkery R.W."/>
            <person name="Loughlin P.C."/>
            <person name="Scheer H."/>
            <person name="Willows R.D."/>
            <person name="Chen M."/>
        </authorList>
    </citation>
    <scope>NUCLEOTIDE SEQUENCE [LARGE SCALE GENOMIC DNA]</scope>
    <source>
        <strain evidence="1 2">C2206</strain>
    </source>
</reference>
<gene>
    <name evidence="1" type="ORF">XM38_049370</name>
</gene>